<accession>A0A256F8N6</accession>
<evidence type="ECO:0000313" key="3">
    <source>
        <dbReference type="Proteomes" id="UP000216345"/>
    </source>
</evidence>
<comment type="caution">
    <text evidence="2">The sequence shown here is derived from an EMBL/GenBank/DDBJ whole genome shotgun (WGS) entry which is preliminary data.</text>
</comment>
<evidence type="ECO:0000256" key="1">
    <source>
        <dbReference type="SAM" id="MobiDB-lite"/>
    </source>
</evidence>
<sequence>MANNLIEELLKKLGIGGAAQVDPTALPAGSQRPIEQVMSGDQQAKPAHRKTILNAFLPEQTEDETSARRRGLFRMGAQMLADSGASYEPKDVMGIAGRGLMAGLDGYDNEMDGAQKRLLTGAKVAANDAALKQQKENAAFAGTLGGSSGSGAAVGSTAGGMGYSEDQLMQIYKHLMANGEFAEASKVLAMVQELRKTAAGKGMVVGEDGTLVSAPGYTDGLERNSRAEDEGKYTADRKNYDLYVEQTTAKGETPVDFNTWQKDQKAAGSTKVNVNTGENSSKYAEKSDEEAAKRHNQIIEEANNAPQMIGDMDMLLELGRNIGTGKFAEFTLLVGPYAEAMGIDIDGLAPAQAFDAVVNRLVPNMRPAGSGAMSDFDAKMFLKSLPNIGNTPEGNEVIAITMRAVQENKLAAAAIARRAQKGEIKWTEADEEISKLPNPYQRFKAYQEEKRQAGIDITTRIKQAQAAPKAADDNSLPRISTPEEADALPSGTWFIAPNGSKILKK</sequence>
<gene>
    <name evidence="2" type="ORF">CEV32_1466</name>
</gene>
<protein>
    <submittedName>
        <fullName evidence="2">Uncharacterized protein</fullName>
    </submittedName>
</protein>
<dbReference type="Proteomes" id="UP000216345">
    <property type="component" value="Unassembled WGS sequence"/>
</dbReference>
<dbReference type="EMBL" id="NNRK01000033">
    <property type="protein sequence ID" value="OYR11168.1"/>
    <property type="molecule type" value="Genomic_DNA"/>
</dbReference>
<dbReference type="RefSeq" id="WP_094578131.1">
    <property type="nucleotide sequence ID" value="NZ_JBHEEL010000007.1"/>
</dbReference>
<keyword evidence="3" id="KW-1185">Reference proteome</keyword>
<evidence type="ECO:0000313" key="2">
    <source>
        <dbReference type="EMBL" id="OYR11168.1"/>
    </source>
</evidence>
<dbReference type="OrthoDB" id="8370752at2"/>
<reference evidence="2 3" key="1">
    <citation type="submission" date="2017-07" db="EMBL/GenBank/DDBJ databases">
        <title>Phylogenetic study on the rhizospheric bacterium Ochrobactrum sp. A44.</title>
        <authorList>
            <person name="Krzyzanowska D.M."/>
            <person name="Ossowicki A."/>
            <person name="Rajewska M."/>
            <person name="Maciag T."/>
            <person name="Kaczynski Z."/>
            <person name="Czerwicka M."/>
            <person name="Jafra S."/>
        </authorList>
    </citation>
    <scope>NUCLEOTIDE SEQUENCE [LARGE SCALE GENOMIC DNA]</scope>
    <source>
        <strain evidence="2 3">PR17</strain>
    </source>
</reference>
<organism evidence="2 3">
    <name type="scientific">Brucella rhizosphaerae</name>
    <dbReference type="NCBI Taxonomy" id="571254"/>
    <lineage>
        <taxon>Bacteria</taxon>
        <taxon>Pseudomonadati</taxon>
        <taxon>Pseudomonadota</taxon>
        <taxon>Alphaproteobacteria</taxon>
        <taxon>Hyphomicrobiales</taxon>
        <taxon>Brucellaceae</taxon>
        <taxon>Brucella/Ochrobactrum group</taxon>
        <taxon>Brucella</taxon>
    </lineage>
</organism>
<proteinExistence type="predicted"/>
<feature type="compositionally biased region" description="Polar residues" evidence="1">
    <location>
        <begin position="270"/>
        <end position="282"/>
    </location>
</feature>
<feature type="region of interest" description="Disordered" evidence="1">
    <location>
        <begin position="463"/>
        <end position="484"/>
    </location>
</feature>
<feature type="compositionally biased region" description="Basic and acidic residues" evidence="1">
    <location>
        <begin position="283"/>
        <end position="293"/>
    </location>
</feature>
<dbReference type="AlphaFoldDB" id="A0A256F8N6"/>
<feature type="region of interest" description="Disordered" evidence="1">
    <location>
        <begin position="266"/>
        <end position="293"/>
    </location>
</feature>
<name>A0A256F8N6_9HYPH</name>